<dbReference type="Gene3D" id="3.20.20.140">
    <property type="entry name" value="Metal-dependent hydrolases"/>
    <property type="match status" value="1"/>
</dbReference>
<protein>
    <submittedName>
        <fullName evidence="2">DNA polymerase III PolC-type</fullName>
        <ecNumber evidence="2">2.7.7.7</ecNumber>
    </submittedName>
</protein>
<dbReference type="PANTHER" id="PTHR42924:SF3">
    <property type="entry name" value="POLYMERASE_HISTIDINOL PHOSPHATASE N-TERMINAL DOMAIN-CONTAINING PROTEIN"/>
    <property type="match status" value="1"/>
</dbReference>
<dbReference type="PATRIC" id="fig|1705578.3.peg.144"/>
<organism evidence="2 4">
    <name type="scientific">Clostridium coskatii</name>
    <dbReference type="NCBI Taxonomy" id="1705578"/>
    <lineage>
        <taxon>Bacteria</taxon>
        <taxon>Bacillati</taxon>
        <taxon>Bacillota</taxon>
        <taxon>Clostridia</taxon>
        <taxon>Eubacteriales</taxon>
        <taxon>Clostridiaceae</taxon>
        <taxon>Clostridium</taxon>
    </lineage>
</organism>
<gene>
    <name evidence="2" type="primary">polC_1</name>
    <name evidence="3" type="synonym">polC_2</name>
    <name evidence="3" type="ORF">CLCOS_32980</name>
    <name evidence="2" type="ORF">WX73_01326</name>
</gene>
<comment type="caution">
    <text evidence="2">The sequence shown here is derived from an EMBL/GenBank/DDBJ whole genome shotgun (WGS) entry which is preliminary data.</text>
</comment>
<dbReference type="InterPro" id="IPR016195">
    <property type="entry name" value="Pol/histidinol_Pase-like"/>
</dbReference>
<evidence type="ECO:0000313" key="2">
    <source>
        <dbReference type="EMBL" id="OAA94918.1"/>
    </source>
</evidence>
<dbReference type="GO" id="GO:0003887">
    <property type="term" value="F:DNA-directed DNA polymerase activity"/>
    <property type="evidence" value="ECO:0007669"/>
    <property type="project" value="UniProtKB-EC"/>
</dbReference>
<dbReference type="Proteomes" id="UP000093694">
    <property type="component" value="Unassembled WGS sequence"/>
</dbReference>
<dbReference type="AlphaFoldDB" id="A0A166UH93"/>
<dbReference type="GO" id="GO:0035312">
    <property type="term" value="F:5'-3' DNA exonuclease activity"/>
    <property type="evidence" value="ECO:0007669"/>
    <property type="project" value="TreeGrafter"/>
</dbReference>
<dbReference type="Proteomes" id="UP000077384">
    <property type="component" value="Unassembled WGS sequence"/>
</dbReference>
<keyword evidence="2" id="KW-0808">Transferase</keyword>
<dbReference type="RefSeq" id="WP_013238837.1">
    <property type="nucleotide sequence ID" value="NZ_LITQ01000001.1"/>
</dbReference>
<dbReference type="EMBL" id="LROR01000067">
    <property type="protein sequence ID" value="OBR91658.1"/>
    <property type="molecule type" value="Genomic_DNA"/>
</dbReference>
<evidence type="ECO:0000313" key="5">
    <source>
        <dbReference type="Proteomes" id="UP000093694"/>
    </source>
</evidence>
<dbReference type="Gene3D" id="1.10.150.650">
    <property type="match status" value="1"/>
</dbReference>
<dbReference type="EC" id="2.7.7.7" evidence="2"/>
<accession>A0A166UH93</accession>
<dbReference type="SMART" id="SM00481">
    <property type="entry name" value="POLIIIAc"/>
    <property type="match status" value="1"/>
</dbReference>
<dbReference type="CDD" id="cd07438">
    <property type="entry name" value="PHP_HisPPase_AMP"/>
    <property type="match status" value="1"/>
</dbReference>
<evidence type="ECO:0000313" key="3">
    <source>
        <dbReference type="EMBL" id="OBR91658.1"/>
    </source>
</evidence>
<dbReference type="Pfam" id="PF02811">
    <property type="entry name" value="PHP"/>
    <property type="match status" value="1"/>
</dbReference>
<dbReference type="InterPro" id="IPR004013">
    <property type="entry name" value="PHP_dom"/>
</dbReference>
<dbReference type="SUPFAM" id="SSF89550">
    <property type="entry name" value="PHP domain-like"/>
    <property type="match status" value="1"/>
</dbReference>
<sequence length="285" mass="32210">MYKKGDFHLHTNASDGNLFPAKLVCMAKREGVDIIAITDHDTLSGIDEALMEGKKIGIKVIPGIELSTLYENKSVHILGYFKDISHISPKFKDFLKEMNLYRINRAKKIVNNLYKFFNIKLDFESILKIANGVVARPHIAKAIINAGYNYSFDYIFSNFIGDSSPAYVPNKKLSTTEGIKMLMSLNAMVVLAHPILIKDINIEDLIKLPFHGIEAIYPANKVCDTEKFIKYAKKYKKIITAGSDFHSANKKSLKHGHTIGEVYLDENQINDFLSKLKSLSDDYLL</sequence>
<proteinExistence type="predicted"/>
<reference evidence="2 4" key="1">
    <citation type="journal article" date="2015" name="Biotechnol. Bioeng.">
        <title>Genome sequence and phenotypic characterization of Caulobacter segnis.</title>
        <authorList>
            <person name="Patel S."/>
            <person name="Fletcher B."/>
            <person name="Scott D.C."/>
            <person name="Ely B."/>
        </authorList>
    </citation>
    <scope>NUCLEOTIDE SEQUENCE [LARGE SCALE GENOMIC DNA]</scope>
    <source>
        <strain evidence="2 4">PS02</strain>
    </source>
</reference>
<dbReference type="PANTHER" id="PTHR42924">
    <property type="entry name" value="EXONUCLEASE"/>
    <property type="match status" value="1"/>
</dbReference>
<dbReference type="EMBL" id="LITQ01000001">
    <property type="protein sequence ID" value="OAA94918.1"/>
    <property type="molecule type" value="Genomic_DNA"/>
</dbReference>
<dbReference type="InterPro" id="IPR003141">
    <property type="entry name" value="Pol/His_phosphatase_N"/>
</dbReference>
<name>A0A166UH93_9CLOT</name>
<evidence type="ECO:0000313" key="4">
    <source>
        <dbReference type="Proteomes" id="UP000077384"/>
    </source>
</evidence>
<keyword evidence="5" id="KW-1185">Reference proteome</keyword>
<dbReference type="GO" id="GO:0004534">
    <property type="term" value="F:5'-3' RNA exonuclease activity"/>
    <property type="evidence" value="ECO:0007669"/>
    <property type="project" value="TreeGrafter"/>
</dbReference>
<dbReference type="InterPro" id="IPR052018">
    <property type="entry name" value="PHP_domain"/>
</dbReference>
<keyword evidence="2" id="KW-0548">Nucleotidyltransferase</keyword>
<feature type="domain" description="Polymerase/histidinol phosphatase N-terminal" evidence="1">
    <location>
        <begin position="5"/>
        <end position="70"/>
    </location>
</feature>
<reference evidence="3 5" key="2">
    <citation type="journal article" date="2016" name="Front. Microbiol.">
        <title>Industrial Acetogenic Biocatalysts: A Comparative Metabolic and Genomic Analysis.</title>
        <authorList>
            <person name="Bengelsdorf F."/>
            <person name="Poehlein A."/>
            <person name="Sonja S."/>
            <person name="Erz C."/>
            <person name="Hummel T."/>
            <person name="Hoffmeister S."/>
            <person name="Daniel R."/>
            <person name="Durre P."/>
        </authorList>
    </citation>
    <scope>NUCLEOTIDE SEQUENCE [LARGE SCALE GENOMIC DNA]</scope>
    <source>
        <strain evidence="3 5">PTA-10522</strain>
    </source>
</reference>
<evidence type="ECO:0000259" key="1">
    <source>
        <dbReference type="SMART" id="SM00481"/>
    </source>
</evidence>